<keyword evidence="3" id="KW-1185">Reference proteome</keyword>
<accession>A0A1G8CXC3</accession>
<sequence>MKKITLLYLLTLTASVQAQEVVDSLPNCKQEKVLFFNQEFSAENCIVNDSLAIEERVVSFPQEAKQMYNSLKFIEQHDELLQSFVTVNDSVATAKATYTANELIQGVVLEPIQSNDFSFVYYNEGQPVYRYVLDTDNHFYTYVKAEIEKDEKVRDLFYDIEEGEILPTKEVYVNGDWSKWDKQAERETINLGGREGELISINNQEAKAEQLIFKVGDDQGVLHYVYLEKQGHAIYVYEQQFSVDDGIVKGGFVNNALVQNMGLDRKRITARTEKGNSISDIYFENFAPSNWNQPNQYIFDYVKNSNKKVLRARVVLDKSIEKESIFFDVLVALANNPELFRIDVKLADFSFDQLLSTHVIHLKGDKKNLFTLK</sequence>
<feature type="signal peptide" evidence="1">
    <location>
        <begin position="1"/>
        <end position="18"/>
    </location>
</feature>
<evidence type="ECO:0000256" key="1">
    <source>
        <dbReference type="SAM" id="SignalP"/>
    </source>
</evidence>
<evidence type="ECO:0008006" key="4">
    <source>
        <dbReference type="Google" id="ProtNLM"/>
    </source>
</evidence>
<keyword evidence="1" id="KW-0732">Signal</keyword>
<name>A0A1G8CXC3_9FLAO</name>
<dbReference type="Proteomes" id="UP000243588">
    <property type="component" value="Unassembled WGS sequence"/>
</dbReference>
<protein>
    <recommendedName>
        <fullName evidence="4">WG containing repeat-containing protein</fullName>
    </recommendedName>
</protein>
<reference evidence="3" key="1">
    <citation type="submission" date="2016-10" db="EMBL/GenBank/DDBJ databases">
        <authorList>
            <person name="Varghese N."/>
            <person name="Submissions S."/>
        </authorList>
    </citation>
    <scope>NUCLEOTIDE SEQUENCE [LARGE SCALE GENOMIC DNA]</scope>
    <source>
        <strain evidence="3">DSM 23313</strain>
    </source>
</reference>
<dbReference type="STRING" id="702745.SAMN05421818_10559"/>
<dbReference type="RefSeq" id="WP_090406565.1">
    <property type="nucleotide sequence ID" value="NZ_FNDQ01000005.1"/>
</dbReference>
<organism evidence="2 3">
    <name type="scientific">Myroides phaeus</name>
    <dbReference type="NCBI Taxonomy" id="702745"/>
    <lineage>
        <taxon>Bacteria</taxon>
        <taxon>Pseudomonadati</taxon>
        <taxon>Bacteroidota</taxon>
        <taxon>Flavobacteriia</taxon>
        <taxon>Flavobacteriales</taxon>
        <taxon>Flavobacteriaceae</taxon>
        <taxon>Myroides</taxon>
    </lineage>
</organism>
<proteinExistence type="predicted"/>
<feature type="chain" id="PRO_5017177876" description="WG containing repeat-containing protein" evidence="1">
    <location>
        <begin position="19"/>
        <end position="373"/>
    </location>
</feature>
<gene>
    <name evidence="2" type="ORF">SAMN05421818_10559</name>
</gene>
<evidence type="ECO:0000313" key="2">
    <source>
        <dbReference type="EMBL" id="SDH50072.1"/>
    </source>
</evidence>
<dbReference type="EMBL" id="FNDQ01000005">
    <property type="protein sequence ID" value="SDH50072.1"/>
    <property type="molecule type" value="Genomic_DNA"/>
</dbReference>
<dbReference type="AlphaFoldDB" id="A0A1G8CXC3"/>
<evidence type="ECO:0000313" key="3">
    <source>
        <dbReference type="Proteomes" id="UP000243588"/>
    </source>
</evidence>